<keyword evidence="5" id="KW-0378">Hydrolase</keyword>
<evidence type="ECO:0000256" key="2">
    <source>
        <dbReference type="ARBA" id="ARBA00004818"/>
    </source>
</evidence>
<dbReference type="InterPro" id="IPR006439">
    <property type="entry name" value="HAD-SF_hydro_IA"/>
</dbReference>
<dbReference type="PANTHER" id="PTHR43434:SF1">
    <property type="entry name" value="PHOSPHOGLYCOLATE PHOSPHATASE"/>
    <property type="match status" value="1"/>
</dbReference>
<dbReference type="EMBL" id="DTDV01000020">
    <property type="protein sequence ID" value="HGK24368.1"/>
    <property type="molecule type" value="Genomic_DNA"/>
</dbReference>
<dbReference type="SFLD" id="SFLDS00003">
    <property type="entry name" value="Haloacid_Dehalogenase"/>
    <property type="match status" value="1"/>
</dbReference>
<dbReference type="RefSeq" id="WP_149122245.1">
    <property type="nucleotide sequence ID" value="NZ_VTFL01000001.1"/>
</dbReference>
<dbReference type="NCBIfam" id="TIGR01549">
    <property type="entry name" value="HAD-SF-IA-v1"/>
    <property type="match status" value="1"/>
</dbReference>
<comment type="similarity">
    <text evidence="3">Belongs to the HAD-like hydrolase superfamily. CbbY/CbbZ/Gph/YieH family.</text>
</comment>
<sequence>MELKGVIFDWDGTLVDSFSACIKATREIFNKFGFDISEEEYREKFSPNWYEIYKRHNIPEKYWKEIDLLWKDYFDYSLVKWREGAVKNLTFLKNLNLKIGVVTASTKEDIKREKPYLHPEKYVDEWITWEDSQKPKPDPLPLLKILSKLKLSPLEVIYVGDTPEDIEMGKRVRIITIGIFSPFTPKEKLILSNPNFLFNDLFELLNFWKDLAF</sequence>
<comment type="catalytic activity">
    <reaction evidence="1">
        <text>2-phosphoglycolate + H2O = glycolate + phosphate</text>
        <dbReference type="Rhea" id="RHEA:14369"/>
        <dbReference type="ChEBI" id="CHEBI:15377"/>
        <dbReference type="ChEBI" id="CHEBI:29805"/>
        <dbReference type="ChEBI" id="CHEBI:43474"/>
        <dbReference type="ChEBI" id="CHEBI:58033"/>
        <dbReference type="EC" id="3.1.3.18"/>
    </reaction>
</comment>
<dbReference type="GO" id="GO:0008967">
    <property type="term" value="F:phosphoglycolate phosphatase activity"/>
    <property type="evidence" value="ECO:0007669"/>
    <property type="project" value="UniProtKB-EC"/>
</dbReference>
<comment type="caution">
    <text evidence="5">The sequence shown here is derived from an EMBL/GenBank/DDBJ whole genome shotgun (WGS) entry which is preliminary data.</text>
</comment>
<dbReference type="GO" id="GO:0006281">
    <property type="term" value="P:DNA repair"/>
    <property type="evidence" value="ECO:0007669"/>
    <property type="project" value="TreeGrafter"/>
</dbReference>
<proteinExistence type="inferred from homology"/>
<dbReference type="Gene3D" id="1.10.150.240">
    <property type="entry name" value="Putative phosphatase, domain 2"/>
    <property type="match status" value="1"/>
</dbReference>
<evidence type="ECO:0000313" key="5">
    <source>
        <dbReference type="EMBL" id="HGK24368.1"/>
    </source>
</evidence>
<name>A0A7V3ZK27_DICTH</name>
<gene>
    <name evidence="5" type="ORF">ENU78_08085</name>
</gene>
<dbReference type="SFLD" id="SFLDG01129">
    <property type="entry name" value="C1.5:_HAD__Beta-PGM__Phosphata"/>
    <property type="match status" value="1"/>
</dbReference>
<dbReference type="InterPro" id="IPR023214">
    <property type="entry name" value="HAD_sf"/>
</dbReference>
<organism evidence="5">
    <name type="scientific">Dictyoglomus thermophilum</name>
    <dbReference type="NCBI Taxonomy" id="14"/>
    <lineage>
        <taxon>Bacteria</taxon>
        <taxon>Pseudomonadati</taxon>
        <taxon>Dictyoglomota</taxon>
        <taxon>Dictyoglomia</taxon>
        <taxon>Dictyoglomales</taxon>
        <taxon>Dictyoglomaceae</taxon>
        <taxon>Dictyoglomus</taxon>
    </lineage>
</organism>
<dbReference type="SUPFAM" id="SSF56784">
    <property type="entry name" value="HAD-like"/>
    <property type="match status" value="1"/>
</dbReference>
<dbReference type="InterPro" id="IPR050155">
    <property type="entry name" value="HAD-like_hydrolase_sf"/>
</dbReference>
<evidence type="ECO:0000256" key="3">
    <source>
        <dbReference type="ARBA" id="ARBA00006171"/>
    </source>
</evidence>
<dbReference type="InterPro" id="IPR036412">
    <property type="entry name" value="HAD-like_sf"/>
</dbReference>
<accession>A0A7V3ZK27</accession>
<evidence type="ECO:0000256" key="4">
    <source>
        <dbReference type="ARBA" id="ARBA00013078"/>
    </source>
</evidence>
<dbReference type="AlphaFoldDB" id="A0A7V3ZK27"/>
<dbReference type="NCBIfam" id="TIGR01509">
    <property type="entry name" value="HAD-SF-IA-v3"/>
    <property type="match status" value="1"/>
</dbReference>
<evidence type="ECO:0000256" key="1">
    <source>
        <dbReference type="ARBA" id="ARBA00000830"/>
    </source>
</evidence>
<dbReference type="EC" id="3.1.3.18" evidence="4"/>
<protein>
    <recommendedName>
        <fullName evidence="4">phosphoglycolate phosphatase</fullName>
        <ecNumber evidence="4">3.1.3.18</ecNumber>
    </recommendedName>
</protein>
<dbReference type="Pfam" id="PF13419">
    <property type="entry name" value="HAD_2"/>
    <property type="match status" value="1"/>
</dbReference>
<dbReference type="InterPro" id="IPR023198">
    <property type="entry name" value="PGP-like_dom2"/>
</dbReference>
<dbReference type="PRINTS" id="PR00413">
    <property type="entry name" value="HADHALOGNASE"/>
</dbReference>
<comment type="pathway">
    <text evidence="2">Organic acid metabolism; glycolate biosynthesis; glycolate from 2-phosphoglycolate: step 1/1.</text>
</comment>
<reference evidence="5" key="1">
    <citation type="journal article" date="2020" name="mSystems">
        <title>Genome- and Community-Level Interaction Insights into Carbon Utilization and Element Cycling Functions of Hydrothermarchaeota in Hydrothermal Sediment.</title>
        <authorList>
            <person name="Zhou Z."/>
            <person name="Liu Y."/>
            <person name="Xu W."/>
            <person name="Pan J."/>
            <person name="Luo Z.H."/>
            <person name="Li M."/>
        </authorList>
    </citation>
    <scope>NUCLEOTIDE SEQUENCE [LARGE SCALE GENOMIC DNA]</scope>
    <source>
        <strain evidence="5">SpSt-70</strain>
    </source>
</reference>
<dbReference type="PANTHER" id="PTHR43434">
    <property type="entry name" value="PHOSPHOGLYCOLATE PHOSPHATASE"/>
    <property type="match status" value="1"/>
</dbReference>
<dbReference type="InterPro" id="IPR041492">
    <property type="entry name" value="HAD_2"/>
</dbReference>
<dbReference type="Gene3D" id="3.40.50.1000">
    <property type="entry name" value="HAD superfamily/HAD-like"/>
    <property type="match status" value="1"/>
</dbReference>
<dbReference type="GO" id="GO:0005829">
    <property type="term" value="C:cytosol"/>
    <property type="evidence" value="ECO:0007669"/>
    <property type="project" value="TreeGrafter"/>
</dbReference>